<evidence type="ECO:0000313" key="3">
    <source>
        <dbReference type="EMBL" id="RYR31733.1"/>
    </source>
</evidence>
<dbReference type="EMBL" id="SDMP01000011">
    <property type="protein sequence ID" value="RYR31733.1"/>
    <property type="molecule type" value="Genomic_DNA"/>
</dbReference>
<evidence type="ECO:0000259" key="2">
    <source>
        <dbReference type="Pfam" id="PF26130"/>
    </source>
</evidence>
<accession>A0A445AZ71</accession>
<reference evidence="3 4" key="1">
    <citation type="submission" date="2019-01" db="EMBL/GenBank/DDBJ databases">
        <title>Sequencing of cultivated peanut Arachis hypogaea provides insights into genome evolution and oil improvement.</title>
        <authorList>
            <person name="Chen X."/>
        </authorList>
    </citation>
    <scope>NUCLEOTIDE SEQUENCE [LARGE SCALE GENOMIC DNA]</scope>
    <source>
        <strain evidence="4">cv. Fuhuasheng</strain>
        <tissue evidence="3">Leaves</tissue>
    </source>
</reference>
<sequence>MGALKRGGDGNVIYDESLVTEIHKVNVETCNLFFVEGLFLNLDYPGYNEVYWLEPGLNLAKGLRVLRTDAEVMRVCENAMKNDNIVRLYFDHPIDANPDIVDKDVVSDGSSENVYEINPPIDNVNEDKVTNKIVGETNERENEVVNEVTVEVNELNKGVSGVVNEIVNEVVNETTVEVNELNKGVSVVMNEDVNEVNGIKTLKWHQLQRRVLRGQAEGDSGQVDIVNEATHKNNVNDANDANEGANFGHPIRIVPGKDNEASRVEVSNPNREDGDSGSEMYQYEFEELCSSPGSDDEEEPVFPQHNPNTPHEKITLELNMEFETIDHFKAAM</sequence>
<keyword evidence="4" id="KW-1185">Reference proteome</keyword>
<dbReference type="Pfam" id="PF26130">
    <property type="entry name" value="PB1-like"/>
    <property type="match status" value="1"/>
</dbReference>
<evidence type="ECO:0000313" key="4">
    <source>
        <dbReference type="Proteomes" id="UP000289738"/>
    </source>
</evidence>
<feature type="region of interest" description="Disordered" evidence="1">
    <location>
        <begin position="289"/>
        <end position="311"/>
    </location>
</feature>
<feature type="region of interest" description="Disordered" evidence="1">
    <location>
        <begin position="253"/>
        <end position="277"/>
    </location>
</feature>
<dbReference type="Proteomes" id="UP000289738">
    <property type="component" value="Chromosome B01"/>
</dbReference>
<gene>
    <name evidence="3" type="ORF">Ahy_B01g056615</name>
</gene>
<dbReference type="AlphaFoldDB" id="A0A445AZ71"/>
<protein>
    <recommendedName>
        <fullName evidence="2">PB1-like domain-containing protein</fullName>
    </recommendedName>
</protein>
<evidence type="ECO:0000256" key="1">
    <source>
        <dbReference type="SAM" id="MobiDB-lite"/>
    </source>
</evidence>
<dbReference type="InterPro" id="IPR058594">
    <property type="entry name" value="PB1-like_dom_pln"/>
</dbReference>
<name>A0A445AZ71_ARAHY</name>
<organism evidence="3 4">
    <name type="scientific">Arachis hypogaea</name>
    <name type="common">Peanut</name>
    <dbReference type="NCBI Taxonomy" id="3818"/>
    <lineage>
        <taxon>Eukaryota</taxon>
        <taxon>Viridiplantae</taxon>
        <taxon>Streptophyta</taxon>
        <taxon>Embryophyta</taxon>
        <taxon>Tracheophyta</taxon>
        <taxon>Spermatophyta</taxon>
        <taxon>Magnoliopsida</taxon>
        <taxon>eudicotyledons</taxon>
        <taxon>Gunneridae</taxon>
        <taxon>Pentapetalae</taxon>
        <taxon>rosids</taxon>
        <taxon>fabids</taxon>
        <taxon>Fabales</taxon>
        <taxon>Fabaceae</taxon>
        <taxon>Papilionoideae</taxon>
        <taxon>50 kb inversion clade</taxon>
        <taxon>dalbergioids sensu lato</taxon>
        <taxon>Dalbergieae</taxon>
        <taxon>Pterocarpus clade</taxon>
        <taxon>Arachis</taxon>
    </lineage>
</organism>
<feature type="domain" description="PB1-like" evidence="2">
    <location>
        <begin position="2"/>
        <end position="92"/>
    </location>
</feature>
<comment type="caution">
    <text evidence="3">The sequence shown here is derived from an EMBL/GenBank/DDBJ whole genome shotgun (WGS) entry which is preliminary data.</text>
</comment>
<proteinExistence type="predicted"/>